<keyword evidence="1" id="KW-0677">Repeat</keyword>
<dbReference type="InterPro" id="IPR052065">
    <property type="entry name" value="Compl_asym_regulator"/>
</dbReference>
<dbReference type="FunFam" id="2.20.100.10:FF:000001">
    <property type="entry name" value="semaphorin-5A isoform X1"/>
    <property type="match status" value="2"/>
</dbReference>
<dbReference type="Gene3D" id="2.20.100.10">
    <property type="entry name" value="Thrombospondin type-1 (TSP1) repeat"/>
    <property type="match status" value="2"/>
</dbReference>
<evidence type="ECO:0000313" key="3">
    <source>
        <dbReference type="EMBL" id="EDO39574.1"/>
    </source>
</evidence>
<dbReference type="PROSITE" id="PS50092">
    <property type="entry name" value="TSP1"/>
    <property type="match status" value="2"/>
</dbReference>
<sequence>DGGYSQWSPWTPCSRSCQAGVVSRHRICNSPAPSSGGKDCSNLGQGFEQMPCFLDADCPATGNWSRWSDWTECTRSCGGGVQFRMRMRSCTNPTPQFGGSDCSVLGPETQTERCMINTCPGW</sequence>
<reference evidence="3 4" key="1">
    <citation type="journal article" date="2007" name="Science">
        <title>Sea anemone genome reveals ancestral eumetazoan gene repertoire and genomic organization.</title>
        <authorList>
            <person name="Putnam N.H."/>
            <person name="Srivastava M."/>
            <person name="Hellsten U."/>
            <person name="Dirks B."/>
            <person name="Chapman J."/>
            <person name="Salamov A."/>
            <person name="Terry A."/>
            <person name="Shapiro H."/>
            <person name="Lindquist E."/>
            <person name="Kapitonov V.V."/>
            <person name="Jurka J."/>
            <person name="Genikhovich G."/>
            <person name="Grigoriev I.V."/>
            <person name="Lucas S.M."/>
            <person name="Steele R.E."/>
            <person name="Finnerty J.R."/>
            <person name="Technau U."/>
            <person name="Martindale M.Q."/>
            <person name="Rokhsar D.S."/>
        </authorList>
    </citation>
    <scope>NUCLEOTIDE SEQUENCE [LARGE SCALE GENOMIC DNA]</scope>
    <source>
        <strain evidence="4">CH2 X CH6</strain>
    </source>
</reference>
<dbReference type="SUPFAM" id="SSF82895">
    <property type="entry name" value="TSP-1 type 1 repeat"/>
    <property type="match status" value="2"/>
</dbReference>
<dbReference type="PANTHER" id="PTHR22906:SF51">
    <property type="entry name" value="SCO-SPONDIN-LIKE"/>
    <property type="match status" value="1"/>
</dbReference>
<dbReference type="InParanoid" id="A7S9H5"/>
<proteinExistence type="predicted"/>
<evidence type="ECO:0000256" key="1">
    <source>
        <dbReference type="ARBA" id="ARBA00022737"/>
    </source>
</evidence>
<dbReference type="Pfam" id="PF00090">
    <property type="entry name" value="TSP_1"/>
    <property type="match status" value="2"/>
</dbReference>
<gene>
    <name evidence="3" type="ORF">NEMVEDRAFT_v1g110059</name>
</gene>
<keyword evidence="2" id="KW-1015">Disulfide bond</keyword>
<organism evidence="3 4">
    <name type="scientific">Nematostella vectensis</name>
    <name type="common">Starlet sea anemone</name>
    <dbReference type="NCBI Taxonomy" id="45351"/>
    <lineage>
        <taxon>Eukaryota</taxon>
        <taxon>Metazoa</taxon>
        <taxon>Cnidaria</taxon>
        <taxon>Anthozoa</taxon>
        <taxon>Hexacorallia</taxon>
        <taxon>Actiniaria</taxon>
        <taxon>Edwardsiidae</taxon>
        <taxon>Nematostella</taxon>
    </lineage>
</organism>
<dbReference type="Proteomes" id="UP000001593">
    <property type="component" value="Unassembled WGS sequence"/>
</dbReference>
<name>A7S9H5_NEMVE</name>
<protein>
    <submittedName>
        <fullName evidence="3">Uncharacterized protein</fullName>
    </submittedName>
</protein>
<dbReference type="EMBL" id="DS469604">
    <property type="protein sequence ID" value="EDO39574.1"/>
    <property type="molecule type" value="Genomic_DNA"/>
</dbReference>
<dbReference type="HOGENOM" id="CLU_047129_1_0_1"/>
<dbReference type="SMART" id="SM00209">
    <property type="entry name" value="TSP1"/>
    <property type="match status" value="2"/>
</dbReference>
<dbReference type="OMA" id="TERCMIN"/>
<dbReference type="AlphaFoldDB" id="A7S9H5"/>
<keyword evidence="4" id="KW-1185">Reference proteome</keyword>
<accession>A7S9H5</accession>
<dbReference type="PANTHER" id="PTHR22906">
    <property type="entry name" value="PROPERDIN"/>
    <property type="match status" value="1"/>
</dbReference>
<evidence type="ECO:0000256" key="2">
    <source>
        <dbReference type="ARBA" id="ARBA00023157"/>
    </source>
</evidence>
<dbReference type="InterPro" id="IPR036383">
    <property type="entry name" value="TSP1_rpt_sf"/>
</dbReference>
<evidence type="ECO:0000313" key="4">
    <source>
        <dbReference type="Proteomes" id="UP000001593"/>
    </source>
</evidence>
<dbReference type="InterPro" id="IPR000884">
    <property type="entry name" value="TSP1_rpt"/>
</dbReference>
<feature type="non-terminal residue" evidence="3">
    <location>
        <position position="1"/>
    </location>
</feature>
<dbReference type="PhylomeDB" id="A7S9H5"/>